<organism evidence="2 3">
    <name type="scientific">Pseudocohnilembus persalinus</name>
    <name type="common">Ciliate</name>
    <dbReference type="NCBI Taxonomy" id="266149"/>
    <lineage>
        <taxon>Eukaryota</taxon>
        <taxon>Sar</taxon>
        <taxon>Alveolata</taxon>
        <taxon>Ciliophora</taxon>
        <taxon>Intramacronucleata</taxon>
        <taxon>Oligohymenophorea</taxon>
        <taxon>Scuticociliatia</taxon>
        <taxon>Philasterida</taxon>
        <taxon>Pseudocohnilembidae</taxon>
        <taxon>Pseudocohnilembus</taxon>
    </lineage>
</organism>
<dbReference type="EMBL" id="LDAU01000013">
    <property type="protein sequence ID" value="KRX10967.1"/>
    <property type="molecule type" value="Genomic_DNA"/>
</dbReference>
<accession>A0A0V0R900</accession>
<dbReference type="AlphaFoldDB" id="A0A0V0R900"/>
<reference evidence="2 3" key="1">
    <citation type="journal article" date="2015" name="Sci. Rep.">
        <title>Genome of the facultative scuticociliatosis pathogen Pseudocohnilembus persalinus provides insight into its virulence through horizontal gene transfer.</title>
        <authorList>
            <person name="Xiong J."/>
            <person name="Wang G."/>
            <person name="Cheng J."/>
            <person name="Tian M."/>
            <person name="Pan X."/>
            <person name="Warren A."/>
            <person name="Jiang C."/>
            <person name="Yuan D."/>
            <person name="Miao W."/>
        </authorList>
    </citation>
    <scope>NUCLEOTIDE SEQUENCE [LARGE SCALE GENOMIC DNA]</scope>
    <source>
        <strain evidence="2">36N120E</strain>
    </source>
</reference>
<dbReference type="Proteomes" id="UP000054937">
    <property type="component" value="Unassembled WGS sequence"/>
</dbReference>
<dbReference type="InParanoid" id="A0A0V0R900"/>
<comment type="caution">
    <text evidence="2">The sequence shown here is derived from an EMBL/GenBank/DDBJ whole genome shotgun (WGS) entry which is preliminary data.</text>
</comment>
<sequence length="360" mass="42830">MHLFLIKKANIGKYEKQNIQQLPNINVQNYKIDFGEHSLDENNSNEMLDNMINNQQDQLMEFNRNIDIQIIIKEKDLNELLLEQQILEQQEIILLERLNQVQNQTFLDMQNLEDTDQENVKNQNISRQVTIDYNSDMDISQQNEQKKKKIVKEYQDLLNFEKENLENQNASKQNQFQEQQSENLFKVQKIQNFPHKINGEYNIIKQSSQNFEENINKQNTQKLNKKSPQEFWQDILYLLDQQNYELAAKNTIEYGDDIWFLRLAAIFCQENNLKLLSTETAKQFLNHYMKIQESQFIEKMCINFYQEMLENGVAQNLPQGEQLAIIKTLEENKQQKGIVGKVIGQTCEKFQNLYTQNIKN</sequence>
<evidence type="ECO:0000313" key="2">
    <source>
        <dbReference type="EMBL" id="KRX10967.1"/>
    </source>
</evidence>
<feature type="coiled-coil region" evidence="1">
    <location>
        <begin position="151"/>
        <end position="182"/>
    </location>
</feature>
<evidence type="ECO:0000313" key="3">
    <source>
        <dbReference type="Proteomes" id="UP000054937"/>
    </source>
</evidence>
<proteinExistence type="predicted"/>
<protein>
    <submittedName>
        <fullName evidence="2">Uncharacterized protein</fullName>
    </submittedName>
</protein>
<keyword evidence="3" id="KW-1185">Reference proteome</keyword>
<gene>
    <name evidence="2" type="ORF">PPERSA_12091</name>
</gene>
<keyword evidence="1" id="KW-0175">Coiled coil</keyword>
<name>A0A0V0R900_PSEPJ</name>
<evidence type="ECO:0000256" key="1">
    <source>
        <dbReference type="SAM" id="Coils"/>
    </source>
</evidence>